<protein>
    <recommendedName>
        <fullName evidence="3">D-isomer specific 2-hydroxyacid dehydrogenase NAD-binding domain-containing protein</fullName>
    </recommendedName>
</protein>
<dbReference type="Gene3D" id="3.40.50.720">
    <property type="entry name" value="NAD(P)-binding Rossmann-like Domain"/>
    <property type="match status" value="1"/>
</dbReference>
<dbReference type="AlphaFoldDB" id="X1D4C8"/>
<evidence type="ECO:0000256" key="1">
    <source>
        <dbReference type="ARBA" id="ARBA00023002"/>
    </source>
</evidence>
<gene>
    <name evidence="4" type="ORF">S01H4_63488</name>
</gene>
<dbReference type="InterPro" id="IPR006140">
    <property type="entry name" value="D-isomer_DH_NAD-bd"/>
</dbReference>
<feature type="non-terminal residue" evidence="4">
    <location>
        <position position="1"/>
    </location>
</feature>
<dbReference type="InterPro" id="IPR036291">
    <property type="entry name" value="NAD(P)-bd_dom_sf"/>
</dbReference>
<reference evidence="4" key="1">
    <citation type="journal article" date="2014" name="Front. Microbiol.">
        <title>High frequency of phylogenetically diverse reductive dehalogenase-homologous genes in deep subseafloor sedimentary metagenomes.</title>
        <authorList>
            <person name="Kawai M."/>
            <person name="Futagami T."/>
            <person name="Toyoda A."/>
            <person name="Takaki Y."/>
            <person name="Nishi S."/>
            <person name="Hori S."/>
            <person name="Arai W."/>
            <person name="Tsubouchi T."/>
            <person name="Morono Y."/>
            <person name="Uchiyama I."/>
            <person name="Ito T."/>
            <person name="Fujiyama A."/>
            <person name="Inagaki F."/>
            <person name="Takami H."/>
        </authorList>
    </citation>
    <scope>NUCLEOTIDE SEQUENCE</scope>
    <source>
        <strain evidence="4">Expedition CK06-06</strain>
    </source>
</reference>
<keyword evidence="1" id="KW-0560">Oxidoreductase</keyword>
<feature type="domain" description="D-isomer specific 2-hydroxyacid dehydrogenase NAD-binding" evidence="3">
    <location>
        <begin position="10"/>
        <end position="102"/>
    </location>
</feature>
<dbReference type="EMBL" id="BART01038195">
    <property type="protein sequence ID" value="GAH15052.1"/>
    <property type="molecule type" value="Genomic_DNA"/>
</dbReference>
<dbReference type="PANTHER" id="PTHR43333:SF1">
    <property type="entry name" value="D-ISOMER SPECIFIC 2-HYDROXYACID DEHYDROGENASE NAD-BINDING DOMAIN-CONTAINING PROTEIN"/>
    <property type="match status" value="1"/>
</dbReference>
<organism evidence="4">
    <name type="scientific">marine sediment metagenome</name>
    <dbReference type="NCBI Taxonomy" id="412755"/>
    <lineage>
        <taxon>unclassified sequences</taxon>
        <taxon>metagenomes</taxon>
        <taxon>ecological metagenomes</taxon>
    </lineage>
</organism>
<evidence type="ECO:0000259" key="3">
    <source>
        <dbReference type="Pfam" id="PF02826"/>
    </source>
</evidence>
<evidence type="ECO:0000313" key="4">
    <source>
        <dbReference type="EMBL" id="GAH15052.1"/>
    </source>
</evidence>
<dbReference type="GO" id="GO:0051287">
    <property type="term" value="F:NAD binding"/>
    <property type="evidence" value="ECO:0007669"/>
    <property type="project" value="InterPro"/>
</dbReference>
<keyword evidence="2" id="KW-0520">NAD</keyword>
<dbReference type="PANTHER" id="PTHR43333">
    <property type="entry name" value="2-HACID_DH_C DOMAIN-CONTAINING PROTEIN"/>
    <property type="match status" value="1"/>
</dbReference>
<dbReference type="GO" id="GO:0016491">
    <property type="term" value="F:oxidoreductase activity"/>
    <property type="evidence" value="ECO:0007669"/>
    <property type="project" value="UniProtKB-KW"/>
</dbReference>
<evidence type="ECO:0000256" key="2">
    <source>
        <dbReference type="ARBA" id="ARBA00023027"/>
    </source>
</evidence>
<proteinExistence type="predicted"/>
<dbReference type="SUPFAM" id="SSF51735">
    <property type="entry name" value="NAD(P)-binding Rossmann-fold domains"/>
    <property type="match status" value="1"/>
</dbReference>
<dbReference type="Pfam" id="PF02826">
    <property type="entry name" value="2-Hacid_dh_C"/>
    <property type="match status" value="1"/>
</dbReference>
<accession>X1D4C8</accession>
<sequence length="110" mass="11987">PESLNVEQLYPWTDLHPILAQADFVVLSIPHTSETEGMIGKAEFAAMKQSSIFINIARGTIYNELDFIKALESGHLAGAAIDVAAKEPLPSESPLWDMPNVMRLISGATH</sequence>
<name>X1D4C8_9ZZZZ</name>
<comment type="caution">
    <text evidence="4">The sequence shown here is derived from an EMBL/GenBank/DDBJ whole genome shotgun (WGS) entry which is preliminary data.</text>
</comment>